<feature type="site" description="L-lysine inhibitor binding" evidence="16">
    <location>
        <position position="84"/>
    </location>
</feature>
<dbReference type="GO" id="GO:0009089">
    <property type="term" value="P:lysine biosynthetic process via diaminopimelate"/>
    <property type="evidence" value="ECO:0007669"/>
    <property type="project" value="UniProtKB-UniRule"/>
</dbReference>
<comment type="subcellular location">
    <subcellularLocation>
        <location evidence="12">Cytoplasm</location>
    </subcellularLocation>
</comment>
<dbReference type="PANTHER" id="PTHR12128">
    <property type="entry name" value="DIHYDRODIPICOLINATE SYNTHASE"/>
    <property type="match status" value="1"/>
</dbReference>
<organism evidence="17">
    <name type="scientific">uncultured delta proteobacterium</name>
    <dbReference type="NCBI Taxonomy" id="34034"/>
    <lineage>
        <taxon>Bacteria</taxon>
        <taxon>Deltaproteobacteria</taxon>
        <taxon>environmental samples</taxon>
    </lineage>
</organism>
<keyword evidence="6 12" id="KW-0028">Amino-acid biosynthesis</keyword>
<dbReference type="PANTHER" id="PTHR12128:SF66">
    <property type="entry name" value="4-HYDROXY-2-OXOGLUTARATE ALDOLASE, MITOCHONDRIAL"/>
    <property type="match status" value="1"/>
</dbReference>
<evidence type="ECO:0000256" key="6">
    <source>
        <dbReference type="ARBA" id="ARBA00022605"/>
    </source>
</evidence>
<dbReference type="PRINTS" id="PR00146">
    <property type="entry name" value="DHPICSNTHASE"/>
</dbReference>
<keyword evidence="8 12" id="KW-0457">Lysine biosynthesis</keyword>
<dbReference type="SUPFAM" id="SSF51569">
    <property type="entry name" value="Aldolase"/>
    <property type="match status" value="1"/>
</dbReference>
<comment type="caution">
    <text evidence="12">Was originally thought to be a dihydrodipicolinate synthase (DHDPS), catalyzing the condensation of (S)-aspartate-beta-semialdehyde [(S)-ASA] and pyruvate to dihydrodipicolinate (DHDP). However, it was shown in E.coli that the product of the enzymatic reaction is not dihydrodipicolinate but in fact (4S)-4-hydroxy-2,3,4,5-tetrahydro-(2S)-dipicolinic acid (HTPA), and that the consecutive dehydration reaction leading to DHDP is not spontaneous but catalyzed by DapB.</text>
</comment>
<dbReference type="HAMAP" id="MF_00418">
    <property type="entry name" value="DapA"/>
    <property type="match status" value="1"/>
</dbReference>
<feature type="site" description="L-lysine inhibitor binding" evidence="16">
    <location>
        <position position="106"/>
    </location>
</feature>
<dbReference type="PROSITE" id="PS00666">
    <property type="entry name" value="DHDPS_2"/>
    <property type="match status" value="1"/>
</dbReference>
<comment type="similarity">
    <text evidence="3 12 13">Belongs to the DapA family.</text>
</comment>
<comment type="subunit">
    <text evidence="12">Homotetramer; dimer of dimers.</text>
</comment>
<feature type="active site" description="Schiff-base intermediate with substrate" evidence="12 14">
    <location>
        <position position="162"/>
    </location>
</feature>
<feature type="binding site" evidence="12 15">
    <location>
        <position position="45"/>
    </location>
    <ligand>
        <name>pyruvate</name>
        <dbReference type="ChEBI" id="CHEBI:15361"/>
    </ligand>
</feature>
<keyword evidence="5 12" id="KW-0963">Cytoplasm</keyword>
<dbReference type="InterPro" id="IPR020624">
    <property type="entry name" value="Schiff_base-form_aldolases_CS"/>
</dbReference>
<dbReference type="GO" id="GO:0008840">
    <property type="term" value="F:4-hydroxy-tetrahydrodipicolinate synthase activity"/>
    <property type="evidence" value="ECO:0007669"/>
    <property type="project" value="UniProtKB-UniRule"/>
</dbReference>
<evidence type="ECO:0000256" key="5">
    <source>
        <dbReference type="ARBA" id="ARBA00022490"/>
    </source>
</evidence>
<evidence type="ECO:0000256" key="2">
    <source>
        <dbReference type="ARBA" id="ARBA00005120"/>
    </source>
</evidence>
<dbReference type="GO" id="GO:0005829">
    <property type="term" value="C:cytosol"/>
    <property type="evidence" value="ECO:0007669"/>
    <property type="project" value="TreeGrafter"/>
</dbReference>
<gene>
    <name evidence="12 17" type="primary">dapA</name>
    <name evidence="17" type="ORF">KL86DPRO_60014</name>
</gene>
<dbReference type="NCBIfam" id="TIGR00674">
    <property type="entry name" value="dapA"/>
    <property type="match status" value="1"/>
</dbReference>
<evidence type="ECO:0000256" key="9">
    <source>
        <dbReference type="ARBA" id="ARBA00023239"/>
    </source>
</evidence>
<comment type="catalytic activity">
    <reaction evidence="11 12">
        <text>L-aspartate 4-semialdehyde + pyruvate = (2S,4S)-4-hydroxy-2,3,4,5-tetrahydrodipicolinate + H2O + H(+)</text>
        <dbReference type="Rhea" id="RHEA:34171"/>
        <dbReference type="ChEBI" id="CHEBI:15361"/>
        <dbReference type="ChEBI" id="CHEBI:15377"/>
        <dbReference type="ChEBI" id="CHEBI:15378"/>
        <dbReference type="ChEBI" id="CHEBI:67139"/>
        <dbReference type="ChEBI" id="CHEBI:537519"/>
        <dbReference type="EC" id="4.3.3.7"/>
    </reaction>
</comment>
<name>A0A212KEI6_9DELT</name>
<dbReference type="Gene3D" id="3.20.20.70">
    <property type="entry name" value="Aldolase class I"/>
    <property type="match status" value="1"/>
</dbReference>
<dbReference type="InterPro" id="IPR020625">
    <property type="entry name" value="Schiff_base-form_aldolases_AS"/>
</dbReference>
<dbReference type="InterPro" id="IPR013785">
    <property type="entry name" value="Aldolase_TIM"/>
</dbReference>
<dbReference type="PIRSF" id="PIRSF001365">
    <property type="entry name" value="DHDPS"/>
    <property type="match status" value="1"/>
</dbReference>
<dbReference type="AlphaFoldDB" id="A0A212KEI6"/>
<evidence type="ECO:0000256" key="4">
    <source>
        <dbReference type="ARBA" id="ARBA00012086"/>
    </source>
</evidence>
<evidence type="ECO:0000313" key="17">
    <source>
        <dbReference type="EMBL" id="SBW10057.1"/>
    </source>
</evidence>
<reference evidence="17" key="1">
    <citation type="submission" date="2016-04" db="EMBL/GenBank/DDBJ databases">
        <authorList>
            <person name="Evans L.H."/>
            <person name="Alamgir A."/>
            <person name="Owens N."/>
            <person name="Weber N.D."/>
            <person name="Virtaneva K."/>
            <person name="Barbian K."/>
            <person name="Babar A."/>
            <person name="Rosenke K."/>
        </authorList>
    </citation>
    <scope>NUCLEOTIDE SEQUENCE</scope>
    <source>
        <strain evidence="17">86</strain>
    </source>
</reference>
<dbReference type="PROSITE" id="PS00665">
    <property type="entry name" value="DHDPS_1"/>
    <property type="match status" value="1"/>
</dbReference>
<keyword evidence="9 12" id="KW-0456">Lyase</keyword>
<feature type="site" description="Part of a proton relay during catalysis" evidence="12 16">
    <location>
        <position position="107"/>
    </location>
</feature>
<dbReference type="SMART" id="SM01130">
    <property type="entry name" value="DHDPS"/>
    <property type="match status" value="1"/>
</dbReference>
<evidence type="ECO:0000256" key="10">
    <source>
        <dbReference type="ARBA" id="ARBA00023270"/>
    </source>
</evidence>
<protein>
    <recommendedName>
        <fullName evidence="4 12">4-hydroxy-tetrahydrodipicolinate synthase</fullName>
        <shortName evidence="12">HTPA synthase</shortName>
        <ecNumber evidence="4 12">4.3.3.7</ecNumber>
    </recommendedName>
</protein>
<dbReference type="GO" id="GO:0019877">
    <property type="term" value="P:diaminopimelate biosynthetic process"/>
    <property type="evidence" value="ECO:0007669"/>
    <property type="project" value="UniProtKB-UniRule"/>
</dbReference>
<proteinExistence type="inferred from homology"/>
<comment type="pathway">
    <text evidence="2 12">Amino-acid biosynthesis; L-lysine biosynthesis via DAP pathway; (S)-tetrahydrodipicolinate from L-aspartate: step 3/4.</text>
</comment>
<dbReference type="InterPro" id="IPR005263">
    <property type="entry name" value="DapA"/>
</dbReference>
<dbReference type="EMBL" id="FLUQ01000006">
    <property type="protein sequence ID" value="SBW10057.1"/>
    <property type="molecule type" value="Genomic_DNA"/>
</dbReference>
<dbReference type="UniPathway" id="UPA00034">
    <property type="reaction ID" value="UER00017"/>
</dbReference>
<evidence type="ECO:0000256" key="16">
    <source>
        <dbReference type="PIRSR" id="PIRSR001365-3"/>
    </source>
</evidence>
<evidence type="ECO:0000256" key="12">
    <source>
        <dbReference type="HAMAP-Rule" id="MF_00418"/>
    </source>
</evidence>
<comment type="function">
    <text evidence="1 12">Catalyzes the condensation of (S)-aspartate-beta-semialdehyde [(S)-ASA] and pyruvate to 4-hydroxy-tetrahydrodipicolinate (HTPA).</text>
</comment>
<feature type="site" description="L-lysine inhibitor binding" evidence="16">
    <location>
        <position position="80"/>
    </location>
</feature>
<accession>A0A212KEI6</accession>
<evidence type="ECO:0000256" key="14">
    <source>
        <dbReference type="PIRSR" id="PIRSR001365-1"/>
    </source>
</evidence>
<evidence type="ECO:0000256" key="11">
    <source>
        <dbReference type="ARBA" id="ARBA00047836"/>
    </source>
</evidence>
<evidence type="ECO:0000256" key="7">
    <source>
        <dbReference type="ARBA" id="ARBA00022915"/>
    </source>
</evidence>
<dbReference type="Pfam" id="PF00701">
    <property type="entry name" value="DHDPS"/>
    <property type="match status" value="1"/>
</dbReference>
<evidence type="ECO:0000256" key="1">
    <source>
        <dbReference type="ARBA" id="ARBA00003294"/>
    </source>
</evidence>
<dbReference type="EC" id="4.3.3.7" evidence="4 12"/>
<keyword evidence="10 12" id="KW-0704">Schiff base</keyword>
<keyword evidence="7 12" id="KW-0220">Diaminopimelate biosynthesis</keyword>
<feature type="binding site" evidence="12 15">
    <location>
        <position position="204"/>
    </location>
    <ligand>
        <name>pyruvate</name>
        <dbReference type="ChEBI" id="CHEBI:15361"/>
    </ligand>
</feature>
<dbReference type="InterPro" id="IPR002220">
    <property type="entry name" value="DapA-like"/>
</dbReference>
<evidence type="ECO:0000256" key="13">
    <source>
        <dbReference type="PIRNR" id="PIRNR001365"/>
    </source>
</evidence>
<sequence length="292" mass="31766">MQYVGAYTALLTPFKNGKVDEEKYREFIEWQITEGIDGLVPCGTTGESATLSHKEHEEVIRICIDQVKKRVPVIAGAGSNNTTEAIRLTKFAKEAGADAALHITPYYNKPTQQGLFEHFKAIGAAVDLPIIVYNVPGRTSVNVAPATMARMFKEIPNVVGVKEATGNLAQISDIIEYCGNGLDVLSGDDFTVLPILSIGGSGVISVVSNILPKEMAALCAAFRAGDLAKARKLHYAMMPISRACFVETNPIPVKTALYKMGRMDIEMRLPLVRMQPENEKILDAALKDLSLI</sequence>
<feature type="site" description="Part of a proton relay during catalysis" evidence="12 16">
    <location>
        <position position="44"/>
    </location>
</feature>
<evidence type="ECO:0000256" key="3">
    <source>
        <dbReference type="ARBA" id="ARBA00007592"/>
    </source>
</evidence>
<evidence type="ECO:0000256" key="15">
    <source>
        <dbReference type="PIRSR" id="PIRSR001365-2"/>
    </source>
</evidence>
<feature type="site" description="L-lysine inhibitor binding; via carbonyl oxygen" evidence="16">
    <location>
        <position position="49"/>
    </location>
</feature>
<dbReference type="CDD" id="cd00950">
    <property type="entry name" value="DHDPS"/>
    <property type="match status" value="1"/>
</dbReference>
<evidence type="ECO:0000256" key="8">
    <source>
        <dbReference type="ARBA" id="ARBA00023154"/>
    </source>
</evidence>
<feature type="active site" description="Proton donor/acceptor" evidence="12 14">
    <location>
        <position position="133"/>
    </location>
</feature>